<protein>
    <submittedName>
        <fullName evidence="10">Alpha-aminoadipic semialdehyde synthase</fullName>
    </submittedName>
</protein>
<reference evidence="10" key="1">
    <citation type="journal article" date="2011" name="Genome Res.">
        <title>Deep small RNA sequencing from the nematode Ascaris reveals conservation, functional diversification, and novel developmental profiles.</title>
        <authorList>
            <person name="Wang J."/>
            <person name="Czech B."/>
            <person name="Crunk A."/>
            <person name="Wallace A."/>
            <person name="Mitreva M."/>
            <person name="Hannon G.J."/>
            <person name="Davis R.E."/>
        </authorList>
    </citation>
    <scope>NUCLEOTIDE SEQUENCE</scope>
</reference>
<dbReference type="Gene3D" id="3.30.360.10">
    <property type="entry name" value="Dihydrodipicolinate Reductase, domain 2"/>
    <property type="match status" value="1"/>
</dbReference>
<evidence type="ECO:0000256" key="6">
    <source>
        <dbReference type="ARBA" id="ARBA00023268"/>
    </source>
</evidence>
<keyword evidence="6" id="KW-0511">Multifunctional enzyme</keyword>
<organism evidence="10">
    <name type="scientific">Ascaris suum</name>
    <name type="common">Pig roundworm</name>
    <name type="synonym">Ascaris lumbricoides</name>
    <dbReference type="NCBI Taxonomy" id="6253"/>
    <lineage>
        <taxon>Eukaryota</taxon>
        <taxon>Metazoa</taxon>
        <taxon>Ecdysozoa</taxon>
        <taxon>Nematoda</taxon>
        <taxon>Chromadorea</taxon>
        <taxon>Rhabditida</taxon>
        <taxon>Spirurina</taxon>
        <taxon>Ascaridomorpha</taxon>
        <taxon>Ascaridoidea</taxon>
        <taxon>Ascarididae</taxon>
        <taxon>Ascaris</taxon>
    </lineage>
</organism>
<dbReference type="CDD" id="cd12189">
    <property type="entry name" value="LKR_SDH_like"/>
    <property type="match status" value="1"/>
</dbReference>
<dbReference type="FunFam" id="3.30.360.10:FF:000008">
    <property type="entry name" value="Alpha-aminoadipic semialdehyde synthase, mitochondrial"/>
    <property type="match status" value="1"/>
</dbReference>
<dbReference type="Pfam" id="PF05222">
    <property type="entry name" value="AlaDh_PNT_N"/>
    <property type="match status" value="1"/>
</dbReference>
<dbReference type="Pfam" id="PF16653">
    <property type="entry name" value="Sacchrp_dh_C"/>
    <property type="match status" value="1"/>
</dbReference>
<dbReference type="InterPro" id="IPR007698">
    <property type="entry name" value="AlaDH/PNT_NAD(H)-bd"/>
</dbReference>
<dbReference type="InterPro" id="IPR005097">
    <property type="entry name" value="Sacchrp_dh_NADP-bd"/>
</dbReference>
<dbReference type="SMART" id="SM01002">
    <property type="entry name" value="AlaDh_PNT_C"/>
    <property type="match status" value="1"/>
</dbReference>
<evidence type="ECO:0000256" key="4">
    <source>
        <dbReference type="ARBA" id="ARBA00022857"/>
    </source>
</evidence>
<dbReference type="InterPro" id="IPR036291">
    <property type="entry name" value="NAD(P)-bd_dom_sf"/>
</dbReference>
<dbReference type="GO" id="GO:0005737">
    <property type="term" value="C:cytoplasm"/>
    <property type="evidence" value="ECO:0007669"/>
    <property type="project" value="TreeGrafter"/>
</dbReference>
<evidence type="ECO:0000256" key="1">
    <source>
        <dbReference type="ARBA" id="ARBA00004682"/>
    </source>
</evidence>
<dbReference type="PANTHER" id="PTHR11133">
    <property type="entry name" value="SACCHAROPINE DEHYDROGENASE"/>
    <property type="match status" value="1"/>
</dbReference>
<comment type="similarity">
    <text evidence="7">In the C-terminal section; belongs to the saccharopine dehydrogenase family.</text>
</comment>
<keyword evidence="5" id="KW-0560">Oxidoreductase</keyword>
<name>F1KV26_ASCSU</name>
<comment type="pathway">
    <text evidence="1">Amino-acid degradation; L-lysine degradation via saccharopine pathway; glutaryl-CoA from L-lysine: step 1/6.</text>
</comment>
<comment type="pathway">
    <text evidence="2">Amino-acid degradation; L-lysine degradation via saccharopine pathway; glutaryl-CoA from L-lysine: step 2/6.</text>
</comment>
<feature type="domain" description="Alanine dehydrogenase/pyridine nucleotide transhydrogenase NAD(H)-binding" evidence="8">
    <location>
        <begin position="203"/>
        <end position="405"/>
    </location>
</feature>
<dbReference type="Pfam" id="PF03435">
    <property type="entry name" value="Sacchrp_dh_NADP"/>
    <property type="match status" value="1"/>
</dbReference>
<dbReference type="InterPro" id="IPR032095">
    <property type="entry name" value="Sacchrp_dh-like_C"/>
</dbReference>
<dbReference type="FunFam" id="3.40.50.720:FF:000087">
    <property type="entry name" value="alpha-aminoadipic semialdehyde synthase, mitochondrial"/>
    <property type="match status" value="1"/>
</dbReference>
<evidence type="ECO:0000256" key="7">
    <source>
        <dbReference type="ARBA" id="ARBA00025744"/>
    </source>
</evidence>
<dbReference type="SUPFAM" id="SSF52283">
    <property type="entry name" value="Formate/glycerate dehydrogenase catalytic domain-like"/>
    <property type="match status" value="1"/>
</dbReference>
<evidence type="ECO:0000259" key="9">
    <source>
        <dbReference type="SMART" id="SM01003"/>
    </source>
</evidence>
<dbReference type="Gene3D" id="1.10.1870.10">
    <property type="entry name" value="Domain 3, Saccharopine reductase"/>
    <property type="match status" value="1"/>
</dbReference>
<sequence length="937" mass="104281">MMLLKKFLGSVQVRIYKRLFTSHYVGKGNPCLGIRRETINAWERRAPLAPAHVKRLTKKGVKVLIQPSNRRVFPIQDYVAAGAIAQDDLSEAQLIISVKQVPIDQLIPDKTYAFFSHTIKAQPDNMAMLDTILHRRIRLIDYEKIVDGQGRRLVMFGRWAGYAGFIDILHGLGLRLLALGHHTPFLHIGLAHNYRDSHMAINALRDAGYEIALNNMPRSLGPLVFVFTGTGNVSQGAQELFEHLPHEYVDVATLPKVVKKGQLNKVYGCVVGRHDHLVHKNGAPFDAQEFEKYPERFLSRFATEIAPYASVIINGVYWDANAARLITIPDAKHLLTPKTTFPEVPGCPTLPHRLIALCDISADPGGSMEFMRECTTIDKPFTIYDADFNQCSDSFDTPSGCLVCSINNMPAQMPFEATEAFGDLLYPYIIDMLNCSTDQAYNQLHCCEDIKRAIITDAGSLTPPYEYIAELRLKSLSAHKCRITGDTKKRVLLLGAGLVSDPVAQYYSTKKDVTLTVATESLGDGQRLANFGDNICSNVIDISKEVAQLENLIREHDICISLLPYTLHPLVARLCIKNQTNMTTSSYISAEIQALDQEAKDAGVTIINESGLDPGIDHMLAMQCFDRVGEHGGKVISFVSFCGGLPAPEFSDNPLRYKFSWSPKGVLMALMNGARYLDNERLIEIDGNCAVLDNLYPISFMPGFNLIGYPNRDSINYAAIYGLDSECKTLLRGTLRYKGFVEAVKALKEVGLLNTEPNPIFNSATGPDVSWKQIVASLFNQPADIFTESLQRIVAEKLGKERRIEMNALIELGLFTEDIIERHGSALDTLAIYLARKLAFDETERDLVILHHDIDVQLPGGMKERHKIQLVVYGQPNGFSAMAKTVGYTTAIISNMLLNGEIQRKGVVRPTSKDVYRPALRRLKDFGIEATETVTVL</sequence>
<feature type="domain" description="Alanine dehydrogenase/pyridine nucleotide transhydrogenase N-terminal" evidence="9">
    <location>
        <begin position="33"/>
        <end position="163"/>
    </location>
</feature>
<dbReference type="GO" id="GO:0033512">
    <property type="term" value="P:L-lysine catabolic process to acetyl-CoA via saccharopine"/>
    <property type="evidence" value="ECO:0007669"/>
    <property type="project" value="UniProtKB-UniPathway"/>
</dbReference>
<dbReference type="FunFam" id="3.40.50.720:FF:000072">
    <property type="entry name" value="Saccharopine dehydrogenase [NADP(+), L-glutamate-forming]"/>
    <property type="match status" value="1"/>
</dbReference>
<dbReference type="InterPro" id="IPR051168">
    <property type="entry name" value="AASS"/>
</dbReference>
<evidence type="ECO:0000256" key="2">
    <source>
        <dbReference type="ARBA" id="ARBA00004720"/>
    </source>
</evidence>
<dbReference type="SMART" id="SM01003">
    <property type="entry name" value="AlaDh_PNT_N"/>
    <property type="match status" value="1"/>
</dbReference>
<evidence type="ECO:0000256" key="5">
    <source>
        <dbReference type="ARBA" id="ARBA00023002"/>
    </source>
</evidence>
<evidence type="ECO:0000259" key="8">
    <source>
        <dbReference type="SMART" id="SM01002"/>
    </source>
</evidence>
<accession>F1KV26</accession>
<dbReference type="PANTHER" id="PTHR11133:SF22">
    <property type="entry name" value="ALPHA-AMINOADIPIC SEMIALDEHYDE SYNTHASE, MITOCHONDRIAL"/>
    <property type="match status" value="1"/>
</dbReference>
<dbReference type="SUPFAM" id="SSF55347">
    <property type="entry name" value="Glyceraldehyde-3-phosphate dehydrogenase-like, C-terminal domain"/>
    <property type="match status" value="1"/>
</dbReference>
<dbReference type="Gene3D" id="3.40.50.720">
    <property type="entry name" value="NAD(P)-binding Rossmann-like Domain"/>
    <property type="match status" value="2"/>
</dbReference>
<dbReference type="GO" id="GO:0019878">
    <property type="term" value="P:lysine biosynthetic process via aminoadipic acid"/>
    <property type="evidence" value="ECO:0007669"/>
    <property type="project" value="TreeGrafter"/>
</dbReference>
<keyword evidence="4" id="KW-0521">NADP</keyword>
<dbReference type="EMBL" id="JI166372">
    <property type="protein sequence ID" value="ADY41730.1"/>
    <property type="molecule type" value="mRNA"/>
</dbReference>
<dbReference type="AlphaFoldDB" id="F1KV26"/>
<dbReference type="SUPFAM" id="SSF51735">
    <property type="entry name" value="NAD(P)-binding Rossmann-fold domains"/>
    <property type="match status" value="1"/>
</dbReference>
<comment type="similarity">
    <text evidence="3">In the N-terminal section; belongs to the AlaDH/PNT family.</text>
</comment>
<dbReference type="GO" id="GO:0004753">
    <property type="term" value="F:saccharopine dehydrogenase activity"/>
    <property type="evidence" value="ECO:0007669"/>
    <property type="project" value="TreeGrafter"/>
</dbReference>
<proteinExistence type="evidence at transcript level"/>
<dbReference type="InterPro" id="IPR007886">
    <property type="entry name" value="AlaDH/PNT_N"/>
</dbReference>
<evidence type="ECO:0000256" key="3">
    <source>
        <dbReference type="ARBA" id="ARBA00005624"/>
    </source>
</evidence>
<dbReference type="UniPathway" id="UPA00868">
    <property type="reaction ID" value="UER00835"/>
</dbReference>
<evidence type="ECO:0000313" key="10">
    <source>
        <dbReference type="EMBL" id="ADY41730.1"/>
    </source>
</evidence>